<proteinExistence type="predicted"/>
<organism evidence="1">
    <name type="scientific">marine sediment metagenome</name>
    <dbReference type="NCBI Taxonomy" id="412755"/>
    <lineage>
        <taxon>unclassified sequences</taxon>
        <taxon>metagenomes</taxon>
        <taxon>ecological metagenomes</taxon>
    </lineage>
</organism>
<sequence length="67" mass="6897">MAQAECEITLFLTMEEARILLAILGRVRGCSSGPRGVADSIGEAIEALAVAPADGACGEIEFESNAT</sequence>
<comment type="caution">
    <text evidence="1">The sequence shown here is derived from an EMBL/GenBank/DDBJ whole genome shotgun (WGS) entry which is preliminary data.</text>
</comment>
<dbReference type="EMBL" id="LAZR01002631">
    <property type="protein sequence ID" value="KKN27501.1"/>
    <property type="molecule type" value="Genomic_DNA"/>
</dbReference>
<protein>
    <submittedName>
        <fullName evidence="1">Uncharacterized protein</fullName>
    </submittedName>
</protein>
<name>A0A0F9RR78_9ZZZZ</name>
<evidence type="ECO:0000313" key="1">
    <source>
        <dbReference type="EMBL" id="KKN27501.1"/>
    </source>
</evidence>
<reference evidence="1" key="1">
    <citation type="journal article" date="2015" name="Nature">
        <title>Complex archaea that bridge the gap between prokaryotes and eukaryotes.</title>
        <authorList>
            <person name="Spang A."/>
            <person name="Saw J.H."/>
            <person name="Jorgensen S.L."/>
            <person name="Zaremba-Niedzwiedzka K."/>
            <person name="Martijn J."/>
            <person name="Lind A.E."/>
            <person name="van Eijk R."/>
            <person name="Schleper C."/>
            <person name="Guy L."/>
            <person name="Ettema T.J."/>
        </authorList>
    </citation>
    <scope>NUCLEOTIDE SEQUENCE</scope>
</reference>
<accession>A0A0F9RR78</accession>
<dbReference type="AlphaFoldDB" id="A0A0F9RR78"/>
<gene>
    <name evidence="1" type="ORF">LCGC14_0863850</name>
</gene>